<keyword evidence="6 16" id="KW-0732">Signal</keyword>
<dbReference type="Gene3D" id="2.10.50.30">
    <property type="entry name" value="GPCR, family 3, nine cysteines domain"/>
    <property type="match status" value="1"/>
</dbReference>
<dbReference type="InterPro" id="IPR028082">
    <property type="entry name" value="Peripla_BP_I"/>
</dbReference>
<dbReference type="PRINTS" id="PR00248">
    <property type="entry name" value="GPCRMGR"/>
</dbReference>
<feature type="compositionally biased region" description="Polar residues" evidence="14">
    <location>
        <begin position="920"/>
        <end position="942"/>
    </location>
</feature>
<evidence type="ECO:0000313" key="19">
    <source>
        <dbReference type="Proteomes" id="UP000749559"/>
    </source>
</evidence>
<dbReference type="OrthoDB" id="425344at2759"/>
<feature type="compositionally biased region" description="Polar residues" evidence="14">
    <location>
        <begin position="875"/>
        <end position="889"/>
    </location>
</feature>
<feature type="transmembrane region" description="Helical" evidence="15">
    <location>
        <begin position="713"/>
        <end position="740"/>
    </location>
</feature>
<dbReference type="EMBL" id="CAIIXF020000011">
    <property type="protein sequence ID" value="CAH1799891.1"/>
    <property type="molecule type" value="Genomic_DNA"/>
</dbReference>
<dbReference type="CDD" id="cd15285">
    <property type="entry name" value="7tmC_mGluR_group1"/>
    <property type="match status" value="1"/>
</dbReference>
<evidence type="ECO:0000256" key="8">
    <source>
        <dbReference type="ARBA" id="ARBA00023040"/>
    </source>
</evidence>
<keyword evidence="19" id="KW-1185">Reference proteome</keyword>
<dbReference type="Gene3D" id="3.40.50.2300">
    <property type="match status" value="2"/>
</dbReference>
<comment type="caution">
    <text evidence="18">The sequence shown here is derived from an EMBL/GenBank/DDBJ whole genome shotgun (WGS) entry which is preliminary data.</text>
</comment>
<dbReference type="FunFam" id="3.40.50.2300:FF:000219">
    <property type="entry name" value="Glutamate metabotropic receptor 5"/>
    <property type="match status" value="1"/>
</dbReference>
<feature type="transmembrane region" description="Helical" evidence="15">
    <location>
        <begin position="643"/>
        <end position="663"/>
    </location>
</feature>
<keyword evidence="7 15" id="KW-1133">Transmembrane helix</keyword>
<evidence type="ECO:0000256" key="13">
    <source>
        <dbReference type="ARBA" id="ARBA00023224"/>
    </source>
</evidence>
<feature type="domain" description="G-protein coupled receptors family 3 profile" evidence="17">
    <location>
        <begin position="605"/>
        <end position="867"/>
    </location>
</feature>
<dbReference type="InterPro" id="IPR017978">
    <property type="entry name" value="GPCR_3_C"/>
</dbReference>
<feature type="transmembrane region" description="Helical" evidence="15">
    <location>
        <begin position="606"/>
        <end position="628"/>
    </location>
</feature>
<feature type="region of interest" description="Disordered" evidence="14">
    <location>
        <begin position="918"/>
        <end position="964"/>
    </location>
</feature>
<keyword evidence="4" id="KW-0597">Phosphoprotein</keyword>
<keyword evidence="5 15" id="KW-0812">Transmembrane</keyword>
<evidence type="ECO:0000256" key="4">
    <source>
        <dbReference type="ARBA" id="ARBA00022553"/>
    </source>
</evidence>
<evidence type="ECO:0000256" key="1">
    <source>
        <dbReference type="ARBA" id="ARBA00004651"/>
    </source>
</evidence>
<dbReference type="GO" id="GO:0005886">
    <property type="term" value="C:plasma membrane"/>
    <property type="evidence" value="ECO:0007669"/>
    <property type="project" value="UniProtKB-SubCell"/>
</dbReference>
<keyword evidence="11" id="KW-0675">Receptor</keyword>
<evidence type="ECO:0000259" key="17">
    <source>
        <dbReference type="PROSITE" id="PS50259"/>
    </source>
</evidence>
<feature type="signal peptide" evidence="16">
    <location>
        <begin position="1"/>
        <end position="28"/>
    </location>
</feature>
<feature type="compositionally biased region" description="Low complexity" evidence="14">
    <location>
        <begin position="1070"/>
        <end position="1081"/>
    </location>
</feature>
<proteinExistence type="inferred from homology"/>
<dbReference type="InterPro" id="IPR038550">
    <property type="entry name" value="GPCR_3_9-Cys_sf"/>
</dbReference>
<keyword evidence="3" id="KW-1003">Cell membrane</keyword>
<dbReference type="InterPro" id="IPR001828">
    <property type="entry name" value="ANF_lig-bd_rcpt"/>
</dbReference>
<feature type="transmembrane region" description="Helical" evidence="15">
    <location>
        <begin position="825"/>
        <end position="845"/>
    </location>
</feature>
<name>A0A8S4Q2Q6_OWEFU</name>
<evidence type="ECO:0000256" key="9">
    <source>
        <dbReference type="ARBA" id="ARBA00023136"/>
    </source>
</evidence>
<dbReference type="GO" id="GO:0004930">
    <property type="term" value="F:G protein-coupled receptor activity"/>
    <property type="evidence" value="ECO:0007669"/>
    <property type="project" value="UniProtKB-KW"/>
</dbReference>
<feature type="compositionally biased region" description="Low complexity" evidence="14">
    <location>
        <begin position="1277"/>
        <end position="1298"/>
    </location>
</feature>
<dbReference type="InterPro" id="IPR050726">
    <property type="entry name" value="mGluR"/>
</dbReference>
<keyword evidence="9 15" id="KW-0472">Membrane</keyword>
<dbReference type="FunFam" id="3.40.50.2300:FF:000145">
    <property type="entry name" value="Glutamate receptor, metabotropic"/>
    <property type="match status" value="1"/>
</dbReference>
<keyword evidence="13" id="KW-0807">Transducer</keyword>
<evidence type="ECO:0000256" key="14">
    <source>
        <dbReference type="SAM" id="MobiDB-lite"/>
    </source>
</evidence>
<feature type="transmembrane region" description="Helical" evidence="15">
    <location>
        <begin position="797"/>
        <end position="819"/>
    </location>
</feature>
<dbReference type="GO" id="GO:0007206">
    <property type="term" value="P:phospholipase C-activating G protein-coupled glutamate receptor signaling pathway"/>
    <property type="evidence" value="ECO:0007669"/>
    <property type="project" value="UniProtKB-ARBA"/>
</dbReference>
<dbReference type="SUPFAM" id="SSF53822">
    <property type="entry name" value="Periplasmic binding protein-like I"/>
    <property type="match status" value="1"/>
</dbReference>
<dbReference type="InterPro" id="IPR011500">
    <property type="entry name" value="GPCR_3_9-Cys_dom"/>
</dbReference>
<evidence type="ECO:0000256" key="6">
    <source>
        <dbReference type="ARBA" id="ARBA00022729"/>
    </source>
</evidence>
<evidence type="ECO:0000256" key="15">
    <source>
        <dbReference type="SAM" id="Phobius"/>
    </source>
</evidence>
<comment type="subcellular location">
    <subcellularLocation>
        <location evidence="1">Cell membrane</location>
        <topology evidence="1">Multi-pass membrane protein</topology>
    </subcellularLocation>
</comment>
<dbReference type="FunFam" id="2.10.50.30:FF:000001">
    <property type="entry name" value="metabotropic glutamate receptor 1"/>
    <property type="match status" value="1"/>
</dbReference>
<feature type="chain" id="PRO_5035941132" description="G-protein coupled receptors family 3 profile domain-containing protein" evidence="16">
    <location>
        <begin position="29"/>
        <end position="1339"/>
    </location>
</feature>
<gene>
    <name evidence="18" type="ORF">OFUS_LOCUS23852</name>
</gene>
<dbReference type="PROSITE" id="PS00981">
    <property type="entry name" value="G_PROTEIN_RECEP_F3_3"/>
    <property type="match status" value="1"/>
</dbReference>
<dbReference type="InterPro" id="IPR000162">
    <property type="entry name" value="GPCR_3_mtglu_rcpt"/>
</dbReference>
<organism evidence="18 19">
    <name type="scientific">Owenia fusiformis</name>
    <name type="common">Polychaete worm</name>
    <dbReference type="NCBI Taxonomy" id="6347"/>
    <lineage>
        <taxon>Eukaryota</taxon>
        <taxon>Metazoa</taxon>
        <taxon>Spiralia</taxon>
        <taxon>Lophotrochozoa</taxon>
        <taxon>Annelida</taxon>
        <taxon>Polychaeta</taxon>
        <taxon>Sedentaria</taxon>
        <taxon>Canalipalpata</taxon>
        <taxon>Sabellida</taxon>
        <taxon>Oweniida</taxon>
        <taxon>Oweniidae</taxon>
        <taxon>Owenia</taxon>
    </lineage>
</organism>
<evidence type="ECO:0000256" key="5">
    <source>
        <dbReference type="ARBA" id="ARBA00022692"/>
    </source>
</evidence>
<keyword evidence="8" id="KW-0297">G-protein coupled receptor</keyword>
<evidence type="ECO:0000256" key="11">
    <source>
        <dbReference type="ARBA" id="ARBA00023170"/>
    </source>
</evidence>
<evidence type="ECO:0000256" key="3">
    <source>
        <dbReference type="ARBA" id="ARBA00022475"/>
    </source>
</evidence>
<dbReference type="PRINTS" id="PR00593">
    <property type="entry name" value="MTABOTROPICR"/>
</dbReference>
<dbReference type="Pfam" id="PF01094">
    <property type="entry name" value="ANF_receptor"/>
    <property type="match status" value="1"/>
</dbReference>
<evidence type="ECO:0000256" key="10">
    <source>
        <dbReference type="ARBA" id="ARBA00023157"/>
    </source>
</evidence>
<evidence type="ECO:0000256" key="2">
    <source>
        <dbReference type="ARBA" id="ARBA00007242"/>
    </source>
</evidence>
<dbReference type="Pfam" id="PF00003">
    <property type="entry name" value="7tm_3"/>
    <property type="match status" value="1"/>
</dbReference>
<protein>
    <recommendedName>
        <fullName evidence="17">G-protein coupled receptors family 3 profile domain-containing protein</fullName>
    </recommendedName>
</protein>
<sequence>MLRMMLNRYQHLFICILIASGILDYVCQVNSQEDSSFKGRAVLEKGDLMLGALFPVHHSPNDAKNEYTRTCGGYWEQYGMHRIEAFLYILDEINNNQNILPNISLGVNLRDSCWYSPVALEQSIDYIKTSIANQENIRRSSEEADDPGSQKACASEATGEAIAALIGPGSSSITIQVQNLLSLFAIPQIGYSATSMSLSDKTLFRYFLRVAPSDVLQAQALVDIVQKFNWTYVSTIFTAGDYGQKGMEAFHKKLDTLDHICAATRKQIAENAGPDEFDDVIKALLLTHTARVVICFCQGTTITKLYEAAKRRNIEGLFLFIGSDGWNDRPDVVENIEELAAGGMSIRLSCPHTKWFDEHWLSLKPETNTRNPWFKGFWQEKFKCYLNGSDRDARYTTPCTGNEDLSQDFKPDAKIGFVVNAIYTAAYALHEMHQDLCNGTPGDLCPAMFPINGSTFKDYLMNVSFTTYANDKLSFDEFGDPPGRYDILNYQMFPGENGTKTYDYVQIGSWDSRNLTMDIDKIYWPKKGRGAIIESVCSQPCPKGQVKKIQQSRDHCCWLCSPCKENEILLDESTCQPCAKGWWPNAELTACIQIKIEYIKWTDTEAVVGVAISCVGLITTGFVTLTFVRHNNTPVVKASTRELMYFILVGIVMSYTVTFPLLAKPSLVTCYLTRILPGVGFALIYGALVTKTNRIARILSGSKKKIMTRKPRFMSASAQVVITCLIIGIECAIITVMLIIEPADSTKYYPTNTKVQLICNTSTYGMIVPLGFDLLLIVMCTLYAIKTRNLPENFNEAKFIGFTMYTTCIIWLAFVGIYFGSASQVITVCLAMSLSASVALVLLFFPKIYIIICKPEKNNRSAFTTSKEVRCHIGSQISQNRTSHSNSNDSIERYGNHHHKPPMYRQKNNLFTNWKRKSLTKSPNPQRGGNGASHVNANSTIRPRSLLRSDSIHVPDPSVSKHRESIPLRDTQMRRSLVELMNRKNHDYDYDPYMLEMDECVGTSSNLVPNGSAFKNKCYSQDSGCQTDDFLLQNIVPSLRKRLLGKKDSMEETMGELCAIINGPTRKSSKSSLNSGSSSGKSSHKSKDKVQVCSPAYEPKETDSLLHNEQSPESDKENAHYAVDLDSSSGGEEPTSDHGSKYEDIEDILVSACTNQGNQRSKIYYNSKMPLGTKRNMFKKTHNPDSTDTGGSSVDTVCSNLNIPTFQEDDIISYMKPGYQSYKRPSLANVEIKEESRCPSSADSAQSYKMDTLNIPNQGHTPTSECPTIETRISSACSHLSNSSSGSEGSGSKSGSASLEDVTGMPLLEDEEDSVEQFQTYLRTRGMELDLNAVQSSDV</sequence>
<reference evidence="18" key="1">
    <citation type="submission" date="2022-03" db="EMBL/GenBank/DDBJ databases">
        <authorList>
            <person name="Martin C."/>
        </authorList>
    </citation>
    <scope>NUCLEOTIDE SEQUENCE</scope>
</reference>
<feature type="region of interest" description="Disordered" evidence="14">
    <location>
        <begin position="1065"/>
        <end position="1118"/>
    </location>
</feature>
<keyword evidence="12" id="KW-0325">Glycoprotein</keyword>
<feature type="transmembrane region" description="Helical" evidence="15">
    <location>
        <begin position="675"/>
        <end position="692"/>
    </location>
</feature>
<feature type="region of interest" description="Disordered" evidence="14">
    <location>
        <begin position="1277"/>
        <end position="1314"/>
    </location>
</feature>
<feature type="transmembrane region" description="Helical" evidence="15">
    <location>
        <begin position="764"/>
        <end position="785"/>
    </location>
</feature>
<comment type="similarity">
    <text evidence="2">Belongs to the G-protein coupled receptor 3 family.</text>
</comment>
<accession>A0A8S4Q2Q6</accession>
<keyword evidence="10" id="KW-1015">Disulfide bond</keyword>
<evidence type="ECO:0000313" key="18">
    <source>
        <dbReference type="EMBL" id="CAH1799891.1"/>
    </source>
</evidence>
<evidence type="ECO:0000256" key="16">
    <source>
        <dbReference type="SAM" id="SignalP"/>
    </source>
</evidence>
<dbReference type="PROSITE" id="PS50259">
    <property type="entry name" value="G_PROTEIN_RECEP_F3_4"/>
    <property type="match status" value="1"/>
</dbReference>
<dbReference type="Proteomes" id="UP000749559">
    <property type="component" value="Unassembled WGS sequence"/>
</dbReference>
<dbReference type="Pfam" id="PF07562">
    <property type="entry name" value="NCD3G"/>
    <property type="match status" value="1"/>
</dbReference>
<dbReference type="InterPro" id="IPR017979">
    <property type="entry name" value="GPCR_3_CS"/>
</dbReference>
<evidence type="ECO:0000256" key="12">
    <source>
        <dbReference type="ARBA" id="ARBA00023180"/>
    </source>
</evidence>
<evidence type="ECO:0000256" key="7">
    <source>
        <dbReference type="ARBA" id="ARBA00022989"/>
    </source>
</evidence>
<dbReference type="PANTHER" id="PTHR24060">
    <property type="entry name" value="METABOTROPIC GLUTAMATE RECEPTOR"/>
    <property type="match status" value="1"/>
</dbReference>
<feature type="region of interest" description="Disordered" evidence="14">
    <location>
        <begin position="874"/>
        <end position="905"/>
    </location>
</feature>
<dbReference type="InterPro" id="IPR000337">
    <property type="entry name" value="GPCR_3"/>
</dbReference>